<evidence type="ECO:0000313" key="2">
    <source>
        <dbReference type="EMBL" id="TJZ95675.1"/>
    </source>
</evidence>
<evidence type="ECO:0000256" key="1">
    <source>
        <dbReference type="SAM" id="MobiDB-lite"/>
    </source>
</evidence>
<name>A0A4U0RJB8_9ACTN</name>
<dbReference type="AlphaFoldDB" id="A0A4U0RJB8"/>
<sequence>MSRRGRPAVLPDQPHRGPDVLEPGSLLVRHRSVQGTTRSYDFASLPIAAAMRQSWATVFAARCTPGGGWNTLRASMANWRALTVFARFLAEQEHPPEDVGGLTVTLWNSWRLSRPVTVAGRTHYHRIAALLRRDPGLPEPVREAMAKRLPRVKKQETAYGPDDFQQIRVAAQRMFRAAYLRISENREQLLKWRSGAVEPGTRQWLIGEALDTLARTGHVPRYQGTDGRIRVTSRYVFALGGGRAEFTWRRLFLSRDEATALAVLLVIDHGLNATTVSEMPVPRATPDSGEDGGFPIYRIELEKRRRGSGRHFETRNLTDFGADSPGRLITQALEATAAARALVAERAPDLDRLLVWHETMPKVRAHPEEVWVGMFGAGLHNNAAQCWAQKQGMRGSPMRRLRLTVNVLHRREPGQNSEDTHDRVYVLPEPQAHQAAIPVIADGITDALEHARRTVLRAQLADTPGSGDLETATASCTDYKNSPFTPTGSGCGASFLLCTACPNARVTPAHHPRLAYLHRAVASLREVMDLGLWDADWADAHARLDDLRHRLGTEVWQDALTQVTAVDREHIEHLLKGHFDL</sequence>
<accession>A0A4U0RJB8</accession>
<dbReference type="Proteomes" id="UP000305778">
    <property type="component" value="Unassembled WGS sequence"/>
</dbReference>
<protein>
    <recommendedName>
        <fullName evidence="4">Integrase</fullName>
    </recommendedName>
</protein>
<feature type="region of interest" description="Disordered" evidence="1">
    <location>
        <begin position="1"/>
        <end position="22"/>
    </location>
</feature>
<evidence type="ECO:0008006" key="4">
    <source>
        <dbReference type="Google" id="ProtNLM"/>
    </source>
</evidence>
<keyword evidence="3" id="KW-1185">Reference proteome</keyword>
<dbReference type="RefSeq" id="WP_136730922.1">
    <property type="nucleotide sequence ID" value="NZ_SUMC01000177.1"/>
</dbReference>
<dbReference type="EMBL" id="SUMC01000177">
    <property type="protein sequence ID" value="TJZ95675.1"/>
    <property type="molecule type" value="Genomic_DNA"/>
</dbReference>
<proteinExistence type="predicted"/>
<reference evidence="2 3" key="1">
    <citation type="submission" date="2019-04" db="EMBL/GenBank/DDBJ databases">
        <title>Streptomyces oryziradicis sp. nov., a novel actinomycete isolated from rhizosphere soil of rice (Oryza sativa L.).</title>
        <authorList>
            <person name="Li C."/>
        </authorList>
    </citation>
    <scope>NUCLEOTIDE SEQUENCE [LARGE SCALE GENOMIC DNA]</scope>
    <source>
        <strain evidence="2 3">NEAU-C40</strain>
    </source>
</reference>
<dbReference type="OrthoDB" id="3353677at2"/>
<evidence type="ECO:0000313" key="3">
    <source>
        <dbReference type="Proteomes" id="UP000305778"/>
    </source>
</evidence>
<organism evidence="2 3">
    <name type="scientific">Actinacidiphila oryziradicis</name>
    <dbReference type="NCBI Taxonomy" id="2571141"/>
    <lineage>
        <taxon>Bacteria</taxon>
        <taxon>Bacillati</taxon>
        <taxon>Actinomycetota</taxon>
        <taxon>Actinomycetes</taxon>
        <taxon>Kitasatosporales</taxon>
        <taxon>Streptomycetaceae</taxon>
        <taxon>Actinacidiphila</taxon>
    </lineage>
</organism>
<comment type="caution">
    <text evidence="2">The sequence shown here is derived from an EMBL/GenBank/DDBJ whole genome shotgun (WGS) entry which is preliminary data.</text>
</comment>
<gene>
    <name evidence="2" type="ORF">FCI23_51925</name>
</gene>